<dbReference type="EMBL" id="QRMZ01000013">
    <property type="protein sequence ID" value="RHK06013.1"/>
    <property type="molecule type" value="Genomic_DNA"/>
</dbReference>
<dbReference type="AlphaFoldDB" id="A0A415ERN8"/>
<dbReference type="Pfam" id="PF19385">
    <property type="entry name" value="DUF5960"/>
    <property type="match status" value="1"/>
</dbReference>
<dbReference type="InterPro" id="IPR046004">
    <property type="entry name" value="DUF5960"/>
</dbReference>
<protein>
    <submittedName>
        <fullName evidence="1">Uncharacterized protein</fullName>
    </submittedName>
</protein>
<organism evidence="1 2">
    <name type="scientific">Enterococcus casseliflavus</name>
    <name type="common">Enterococcus flavescens</name>
    <dbReference type="NCBI Taxonomy" id="37734"/>
    <lineage>
        <taxon>Bacteria</taxon>
        <taxon>Bacillati</taxon>
        <taxon>Bacillota</taxon>
        <taxon>Bacilli</taxon>
        <taxon>Lactobacillales</taxon>
        <taxon>Enterococcaceae</taxon>
        <taxon>Enterococcus</taxon>
    </lineage>
</organism>
<gene>
    <name evidence="1" type="ORF">DW084_10895</name>
</gene>
<sequence>MCMPAAKIAYAKQETYAFEKHYYELVNFPTPVALLFDEFSLTMERNQKSYIAIPARYSVLKVPLVFVFRLETKDAPIYYYEHVLAENKIIRRYNPERNYLPGGR</sequence>
<accession>A0A415ERN8</accession>
<dbReference type="Proteomes" id="UP000286288">
    <property type="component" value="Unassembled WGS sequence"/>
</dbReference>
<evidence type="ECO:0000313" key="2">
    <source>
        <dbReference type="Proteomes" id="UP000286288"/>
    </source>
</evidence>
<reference evidence="1 2" key="1">
    <citation type="submission" date="2018-08" db="EMBL/GenBank/DDBJ databases">
        <title>A genome reference for cultivated species of the human gut microbiota.</title>
        <authorList>
            <person name="Zou Y."/>
            <person name="Xue W."/>
            <person name="Luo G."/>
        </authorList>
    </citation>
    <scope>NUCLEOTIDE SEQUENCE [LARGE SCALE GENOMIC DNA]</scope>
    <source>
        <strain evidence="1 2">AF48-16</strain>
    </source>
</reference>
<comment type="caution">
    <text evidence="1">The sequence shown here is derived from an EMBL/GenBank/DDBJ whole genome shotgun (WGS) entry which is preliminary data.</text>
</comment>
<proteinExistence type="predicted"/>
<name>A0A415ERN8_ENTCA</name>
<evidence type="ECO:0000313" key="1">
    <source>
        <dbReference type="EMBL" id="RHK06013.1"/>
    </source>
</evidence>